<evidence type="ECO:0000313" key="2">
    <source>
        <dbReference type="EMBL" id="GGD47814.1"/>
    </source>
</evidence>
<keyword evidence="1" id="KW-0472">Membrane</keyword>
<evidence type="ECO:0000256" key="1">
    <source>
        <dbReference type="SAM" id="Phobius"/>
    </source>
</evidence>
<sequence>MGEHLSDFTEHSPIEAGFAAVYRARIAPRLNELEQERQAVLAKAKSHAAIALAAGAALGVLFLLFGSGSDGLAGALVGFGVPLAFGAVAAFLLWKRQAESWSGSAARDVMPVVCDFLGDLTHDRNALKGFPLERMQKLGVIRRFSKSEVSDRLAGTYRDVPFEIVEAKLINDKSQSSTNADNDNSDRSSRTQFKGLLMRIGVPDPIPGRILIARDYGMGNKLMGMFGGAGRDLPRVETGHAAFEDLFEVHSDDPDMAMNVLPPAFLDSFVKIAKSEGGRRGAKGLEAGFHDEAFFLALQRDDDFLALGKLTTPADEIEDDLHGVFDDIAKARRIIDRLHGDHPET</sequence>
<feature type="transmembrane region" description="Helical" evidence="1">
    <location>
        <begin position="47"/>
        <end position="66"/>
    </location>
</feature>
<name>A0ABQ1QY01_9RHOB</name>
<reference evidence="3" key="1">
    <citation type="journal article" date="2019" name="Int. J. Syst. Evol. Microbiol.">
        <title>The Global Catalogue of Microorganisms (GCM) 10K type strain sequencing project: providing services to taxonomists for standard genome sequencing and annotation.</title>
        <authorList>
            <consortium name="The Broad Institute Genomics Platform"/>
            <consortium name="The Broad Institute Genome Sequencing Center for Infectious Disease"/>
            <person name="Wu L."/>
            <person name="Ma J."/>
        </authorList>
    </citation>
    <scope>NUCLEOTIDE SEQUENCE [LARGE SCALE GENOMIC DNA]</scope>
    <source>
        <strain evidence="3">CGMCC 1.12922</strain>
    </source>
</reference>
<keyword evidence="1" id="KW-1133">Transmembrane helix</keyword>
<evidence type="ECO:0000313" key="3">
    <source>
        <dbReference type="Proteomes" id="UP000617355"/>
    </source>
</evidence>
<evidence type="ECO:0008006" key="4">
    <source>
        <dbReference type="Google" id="ProtNLM"/>
    </source>
</evidence>
<proteinExistence type="predicted"/>
<feature type="transmembrane region" description="Helical" evidence="1">
    <location>
        <begin position="72"/>
        <end position="94"/>
    </location>
</feature>
<comment type="caution">
    <text evidence="2">The sequence shown here is derived from an EMBL/GenBank/DDBJ whole genome shotgun (WGS) entry which is preliminary data.</text>
</comment>
<protein>
    <recommendedName>
        <fullName evidence="4">DUF3137 domain-containing protein</fullName>
    </recommendedName>
</protein>
<dbReference type="Pfam" id="PF11335">
    <property type="entry name" value="DUF3137"/>
    <property type="match status" value="1"/>
</dbReference>
<dbReference type="EMBL" id="BMGI01000006">
    <property type="protein sequence ID" value="GGD47814.1"/>
    <property type="molecule type" value="Genomic_DNA"/>
</dbReference>
<accession>A0ABQ1QY01</accession>
<gene>
    <name evidence="2" type="ORF">GCM10011358_34550</name>
</gene>
<dbReference type="InterPro" id="IPR021484">
    <property type="entry name" value="DUF3137"/>
</dbReference>
<organism evidence="2 3">
    <name type="scientific">Sinisalibacter lacisalsi</name>
    <dbReference type="NCBI Taxonomy" id="1526570"/>
    <lineage>
        <taxon>Bacteria</taxon>
        <taxon>Pseudomonadati</taxon>
        <taxon>Pseudomonadota</taxon>
        <taxon>Alphaproteobacteria</taxon>
        <taxon>Rhodobacterales</taxon>
        <taxon>Roseobacteraceae</taxon>
        <taxon>Sinisalibacter</taxon>
    </lineage>
</organism>
<keyword evidence="3" id="KW-1185">Reference proteome</keyword>
<dbReference type="Proteomes" id="UP000617355">
    <property type="component" value="Unassembled WGS sequence"/>
</dbReference>
<keyword evidence="1" id="KW-0812">Transmembrane</keyword>